<keyword evidence="3" id="KW-0274">FAD</keyword>
<evidence type="ECO:0000256" key="4">
    <source>
        <dbReference type="ARBA" id="ARBA00023002"/>
    </source>
</evidence>
<dbReference type="STRING" id="708126.BW727_101642"/>
<comment type="cofactor">
    <cofactor evidence="1">
        <name>FAD</name>
        <dbReference type="ChEBI" id="CHEBI:57692"/>
    </cofactor>
</comment>
<dbReference type="PANTHER" id="PTHR43429">
    <property type="entry name" value="PYRIDINE NUCLEOTIDE-DISULFIDE OXIDOREDUCTASE DOMAIN-CONTAINING"/>
    <property type="match status" value="1"/>
</dbReference>
<dbReference type="SUPFAM" id="SSF55424">
    <property type="entry name" value="FAD/NAD-linked reductases, dimerisation (C-terminal) domain"/>
    <property type="match status" value="1"/>
</dbReference>
<feature type="domain" description="FAD/NAD(P)-binding" evidence="6">
    <location>
        <begin position="1"/>
        <end position="303"/>
    </location>
</feature>
<dbReference type="KEGG" id="jda:BW727_101642"/>
<evidence type="ECO:0000256" key="5">
    <source>
        <dbReference type="ARBA" id="ARBA00023284"/>
    </source>
</evidence>
<dbReference type="PRINTS" id="PR00411">
    <property type="entry name" value="PNDRDTASEI"/>
</dbReference>
<evidence type="ECO:0000256" key="1">
    <source>
        <dbReference type="ARBA" id="ARBA00001974"/>
    </source>
</evidence>
<dbReference type="GO" id="GO:0016692">
    <property type="term" value="F:NADH peroxidase activity"/>
    <property type="evidence" value="ECO:0007669"/>
    <property type="project" value="UniProtKB-EC"/>
</dbReference>
<keyword evidence="4 7" id="KW-0560">Oxidoreductase</keyword>
<name>A0A1S6IR29_9LACT</name>
<dbReference type="PANTHER" id="PTHR43429:SF1">
    <property type="entry name" value="NAD(P)H SULFUR OXIDOREDUCTASE (COA-DEPENDENT)"/>
    <property type="match status" value="1"/>
</dbReference>
<protein>
    <submittedName>
        <fullName evidence="7">NADH peroxidase</fullName>
        <ecNumber evidence="7">1.11.1.1</ecNumber>
    </submittedName>
</protein>
<dbReference type="Gene3D" id="3.30.390.30">
    <property type="match status" value="1"/>
</dbReference>
<dbReference type="Pfam" id="PF07992">
    <property type="entry name" value="Pyr_redox_2"/>
    <property type="match status" value="1"/>
</dbReference>
<dbReference type="InterPro" id="IPR036188">
    <property type="entry name" value="FAD/NAD-bd_sf"/>
</dbReference>
<dbReference type="InterPro" id="IPR050260">
    <property type="entry name" value="FAD-bd_OxRdtase"/>
</dbReference>
<dbReference type="SUPFAM" id="SSF51905">
    <property type="entry name" value="FAD/NAD(P)-binding domain"/>
    <property type="match status" value="1"/>
</dbReference>
<dbReference type="RefSeq" id="WP_062469471.1">
    <property type="nucleotide sequence ID" value="NZ_BBYN01000013.1"/>
</dbReference>
<dbReference type="EC" id="1.11.1.1" evidence="7"/>
<dbReference type="InterPro" id="IPR016156">
    <property type="entry name" value="FAD/NAD-linked_Rdtase_dimer_sf"/>
</dbReference>
<accession>A0A1S6IR29</accession>
<dbReference type="OrthoDB" id="9802028at2"/>
<keyword evidence="7" id="KW-0575">Peroxidase</keyword>
<dbReference type="PRINTS" id="PR00368">
    <property type="entry name" value="FADPNR"/>
</dbReference>
<evidence type="ECO:0000313" key="8">
    <source>
        <dbReference type="Proteomes" id="UP000188993"/>
    </source>
</evidence>
<evidence type="ECO:0000259" key="6">
    <source>
        <dbReference type="Pfam" id="PF07992"/>
    </source>
</evidence>
<evidence type="ECO:0000313" key="7">
    <source>
        <dbReference type="EMBL" id="AQS54008.1"/>
    </source>
</evidence>
<dbReference type="Proteomes" id="UP000188993">
    <property type="component" value="Chromosome"/>
</dbReference>
<dbReference type="AlphaFoldDB" id="A0A1S6IR29"/>
<keyword evidence="5" id="KW-0676">Redox-active center</keyword>
<keyword evidence="8" id="KW-1185">Reference proteome</keyword>
<sequence>MKVIVVGSSHAGYEAVQTLLKDLPEAEIHLYEKGPTVSFLSCGIQSYLKDISNSLDELHYATESSYEEQGVKVHTNSEVTSVDPEAKTITVKTADGETETSYDRLVLTPGAKPFALPVDGTDLEHVYYLRGREWADQAKTRMASAKKAVVVGAGYIGIEVMEAFVKAGIETTVVDTLDRILPTYLDEEFTNVLKEDLEKRGVGVRTGEMVKEIVGKDGAVTKVITDKGEYEADTVVVAAGIRPATEWLKGIVNLDEKGMIEVDEYMQTSQADIYAAGDATKIPYTPTQAKAHIALATNARRQGIVAAKNIASEKPSMKMNSVQGTSGLALFDYYFAGTGVKAIDADQCEEELLSHYVEEKIRPDFMHDQENTIMMKVYYGKDSHIIKGAQLMSKQNIVASINTLAVVIEAGWTLEKLSRADFFFQPEYNRPWNYLNVLALDALDNPYGSDKMLF</sequence>
<dbReference type="EMBL" id="CP019728">
    <property type="protein sequence ID" value="AQS54008.1"/>
    <property type="molecule type" value="Genomic_DNA"/>
</dbReference>
<evidence type="ECO:0000256" key="3">
    <source>
        <dbReference type="ARBA" id="ARBA00022827"/>
    </source>
</evidence>
<proteinExistence type="predicted"/>
<dbReference type="InterPro" id="IPR023753">
    <property type="entry name" value="FAD/NAD-binding_dom"/>
</dbReference>
<dbReference type="Gene3D" id="3.50.50.60">
    <property type="entry name" value="FAD/NAD(P)-binding domain"/>
    <property type="match status" value="2"/>
</dbReference>
<evidence type="ECO:0000256" key="2">
    <source>
        <dbReference type="ARBA" id="ARBA00022630"/>
    </source>
</evidence>
<organism evidence="7 8">
    <name type="scientific">Jeotgalibaca dankookensis</name>
    <dbReference type="NCBI Taxonomy" id="708126"/>
    <lineage>
        <taxon>Bacteria</taxon>
        <taxon>Bacillati</taxon>
        <taxon>Bacillota</taxon>
        <taxon>Bacilli</taxon>
        <taxon>Lactobacillales</taxon>
        <taxon>Carnobacteriaceae</taxon>
        <taxon>Jeotgalibaca</taxon>
    </lineage>
</organism>
<keyword evidence="2" id="KW-0285">Flavoprotein</keyword>
<gene>
    <name evidence="7" type="primary">npr_2</name>
    <name evidence="7" type="ORF">BW727_101642</name>
</gene>
<reference evidence="7 8" key="1">
    <citation type="journal article" date="2014" name="Int. J. Syst. Evol. Microbiol.">
        <title>Jeotgalibaca dankookensis gen. nov., sp. nov., a member of the family Carnobacteriaceae, isolated from seujeot (Korean traditional food).</title>
        <authorList>
            <person name="Lee D.G."/>
            <person name="Trujillo M.E."/>
            <person name="Kang H."/>
            <person name="Ahn T.Y."/>
        </authorList>
    </citation>
    <scope>NUCLEOTIDE SEQUENCE [LARGE SCALE GENOMIC DNA]</scope>
    <source>
        <strain evidence="7 8">EX-07</strain>
    </source>
</reference>